<dbReference type="RefSeq" id="WP_167917893.1">
    <property type="nucleotide sequence ID" value="NZ_JAAVJS010000011.1"/>
</dbReference>
<organism evidence="1 2">
    <name type="scientific">Tamlana crocina</name>
    <dbReference type="NCBI Taxonomy" id="393006"/>
    <lineage>
        <taxon>Bacteria</taxon>
        <taxon>Pseudomonadati</taxon>
        <taxon>Bacteroidota</taxon>
        <taxon>Flavobacteriia</taxon>
        <taxon>Flavobacteriales</taxon>
        <taxon>Flavobacteriaceae</taxon>
        <taxon>Tamlana</taxon>
    </lineage>
</organism>
<comment type="caution">
    <text evidence="1">The sequence shown here is derived from an EMBL/GenBank/DDBJ whole genome shotgun (WGS) entry which is preliminary data.</text>
</comment>
<sequence length="279" mass="31585">MNRIFFVFLLMGCTVVEPHTLKPDRLTVEGQIQEGKFAEINLTNGLAFKGVIDSLEVARSIESKAKVVLSDGEVSEVLTLKRDDSRFPFLYYRSNLIKGELGRNYSLTVKIRGKEFLSQTTVPEKANVPGMEFIEWTEDGVKDPNSRSIKLTIANPQEGKNRYFKILIKKEVEENFEYAKPFIVNTENISTETFPVIVSYIKLGDEGKKVNQMTLGEVIELKIIAITKEQFDFWKSVKGDETSVLEGTSFTDRVSTNISNGAFGYWSGENTVSFKFKVE</sequence>
<dbReference type="Proteomes" id="UP000760545">
    <property type="component" value="Unassembled WGS sequence"/>
</dbReference>
<dbReference type="Pfam" id="PF14054">
    <property type="entry name" value="DUF4249"/>
    <property type="match status" value="1"/>
</dbReference>
<name>A0ABX1DE50_9FLAO</name>
<keyword evidence="2" id="KW-1185">Reference proteome</keyword>
<evidence type="ECO:0000313" key="2">
    <source>
        <dbReference type="Proteomes" id="UP000760545"/>
    </source>
</evidence>
<dbReference type="EMBL" id="JAAVJS010000011">
    <property type="protein sequence ID" value="NJX15652.1"/>
    <property type="molecule type" value="Genomic_DNA"/>
</dbReference>
<protein>
    <submittedName>
        <fullName evidence="1">DUF4249 family protein</fullName>
    </submittedName>
</protein>
<proteinExistence type="predicted"/>
<dbReference type="InterPro" id="IPR025345">
    <property type="entry name" value="DUF4249"/>
</dbReference>
<reference evidence="1 2" key="1">
    <citation type="submission" date="2020-03" db="EMBL/GenBank/DDBJ databases">
        <title>Tamlana sp. nov, isolated from XXX.</title>
        <authorList>
            <person name="Cao W.R."/>
        </authorList>
    </citation>
    <scope>NUCLEOTIDE SEQUENCE [LARGE SCALE GENOMIC DNA]</scope>
    <source>
        <strain evidence="1 2">HST1-43</strain>
    </source>
</reference>
<gene>
    <name evidence="1" type="ORF">HC176_09130</name>
</gene>
<evidence type="ECO:0000313" key="1">
    <source>
        <dbReference type="EMBL" id="NJX15652.1"/>
    </source>
</evidence>
<accession>A0ABX1DE50</accession>